<keyword evidence="1" id="KW-0472">Membrane</keyword>
<dbReference type="InterPro" id="IPR035965">
    <property type="entry name" value="PAS-like_dom_sf"/>
</dbReference>
<feature type="domain" description="GGDEF" evidence="3">
    <location>
        <begin position="388"/>
        <end position="520"/>
    </location>
</feature>
<dbReference type="SUPFAM" id="SSF141868">
    <property type="entry name" value="EAL domain-like"/>
    <property type="match status" value="1"/>
</dbReference>
<dbReference type="PANTHER" id="PTHR44757:SF2">
    <property type="entry name" value="BIOFILM ARCHITECTURE MAINTENANCE PROTEIN MBAA"/>
    <property type="match status" value="1"/>
</dbReference>
<dbReference type="Gene3D" id="3.30.70.270">
    <property type="match status" value="1"/>
</dbReference>
<dbReference type="SMART" id="SM00267">
    <property type="entry name" value="GGDEF"/>
    <property type="match status" value="1"/>
</dbReference>
<organism evidence="4 5">
    <name type="scientific">Tianweitania sediminis</name>
    <dbReference type="NCBI Taxonomy" id="1502156"/>
    <lineage>
        <taxon>Bacteria</taxon>
        <taxon>Pseudomonadati</taxon>
        <taxon>Pseudomonadota</taxon>
        <taxon>Alphaproteobacteria</taxon>
        <taxon>Hyphomicrobiales</taxon>
        <taxon>Phyllobacteriaceae</taxon>
        <taxon>Tianweitania</taxon>
    </lineage>
</organism>
<dbReference type="InterPro" id="IPR043128">
    <property type="entry name" value="Rev_trsase/Diguanyl_cyclase"/>
</dbReference>
<dbReference type="InterPro" id="IPR001633">
    <property type="entry name" value="EAL_dom"/>
</dbReference>
<dbReference type="Proteomes" id="UP000666240">
    <property type="component" value="Unassembled WGS sequence"/>
</dbReference>
<evidence type="ECO:0000256" key="1">
    <source>
        <dbReference type="SAM" id="Phobius"/>
    </source>
</evidence>
<evidence type="ECO:0000259" key="3">
    <source>
        <dbReference type="PROSITE" id="PS50887"/>
    </source>
</evidence>
<feature type="domain" description="EAL" evidence="2">
    <location>
        <begin position="529"/>
        <end position="779"/>
    </location>
</feature>
<dbReference type="NCBIfam" id="TIGR00254">
    <property type="entry name" value="GGDEF"/>
    <property type="match status" value="1"/>
</dbReference>
<keyword evidence="1" id="KW-0812">Transmembrane</keyword>
<evidence type="ECO:0000259" key="2">
    <source>
        <dbReference type="PROSITE" id="PS50883"/>
    </source>
</evidence>
<dbReference type="Gene3D" id="3.20.20.450">
    <property type="entry name" value="EAL domain"/>
    <property type="match status" value="1"/>
</dbReference>
<accession>A0A8J7R5S1</accession>
<proteinExistence type="predicted"/>
<dbReference type="Pfam" id="PF00563">
    <property type="entry name" value="EAL"/>
    <property type="match status" value="1"/>
</dbReference>
<dbReference type="PROSITE" id="PS50887">
    <property type="entry name" value="GGDEF"/>
    <property type="match status" value="1"/>
</dbReference>
<reference evidence="4" key="1">
    <citation type="submission" date="2021-03" db="EMBL/GenBank/DDBJ databases">
        <title>Genome sequencing and assembly of Tianweitania sediminis.</title>
        <authorList>
            <person name="Chhetri G."/>
        </authorList>
    </citation>
    <scope>NUCLEOTIDE SEQUENCE</scope>
    <source>
        <strain evidence="4">Z8</strain>
    </source>
</reference>
<dbReference type="Pfam" id="PF12860">
    <property type="entry name" value="PAS_7"/>
    <property type="match status" value="1"/>
</dbReference>
<keyword evidence="5" id="KW-1185">Reference proteome</keyword>
<dbReference type="CDD" id="cd01948">
    <property type="entry name" value="EAL"/>
    <property type="match status" value="1"/>
</dbReference>
<dbReference type="CDD" id="cd01949">
    <property type="entry name" value="GGDEF"/>
    <property type="match status" value="1"/>
</dbReference>
<dbReference type="PROSITE" id="PS50883">
    <property type="entry name" value="EAL"/>
    <property type="match status" value="1"/>
</dbReference>
<dbReference type="SUPFAM" id="SSF55785">
    <property type="entry name" value="PYP-like sensor domain (PAS domain)"/>
    <property type="match status" value="1"/>
</dbReference>
<gene>
    <name evidence="4" type="ORF">J5Y06_06520</name>
</gene>
<dbReference type="InterPro" id="IPR052155">
    <property type="entry name" value="Biofilm_reg_signaling"/>
</dbReference>
<dbReference type="AlphaFoldDB" id="A0A8J7R5S1"/>
<dbReference type="InterPro" id="IPR029787">
    <property type="entry name" value="Nucleotide_cyclase"/>
</dbReference>
<dbReference type="RefSeq" id="WP_209334206.1">
    <property type="nucleotide sequence ID" value="NZ_JAGIYY010000001.1"/>
</dbReference>
<name>A0A8J7R5S1_9HYPH</name>
<dbReference type="Pfam" id="PF00990">
    <property type="entry name" value="GGDEF"/>
    <property type="match status" value="1"/>
</dbReference>
<evidence type="ECO:0000313" key="5">
    <source>
        <dbReference type="Proteomes" id="UP000666240"/>
    </source>
</evidence>
<dbReference type="InterPro" id="IPR035919">
    <property type="entry name" value="EAL_sf"/>
</dbReference>
<keyword evidence="1" id="KW-1133">Transmembrane helix</keyword>
<evidence type="ECO:0000313" key="4">
    <source>
        <dbReference type="EMBL" id="MBP0438297.1"/>
    </source>
</evidence>
<dbReference type="SMART" id="SM00052">
    <property type="entry name" value="EAL"/>
    <property type="match status" value="1"/>
</dbReference>
<feature type="transmembrane region" description="Helical" evidence="1">
    <location>
        <begin position="183"/>
        <end position="203"/>
    </location>
</feature>
<feature type="transmembrane region" description="Helical" evidence="1">
    <location>
        <begin position="6"/>
        <end position="29"/>
    </location>
</feature>
<dbReference type="InterPro" id="IPR000160">
    <property type="entry name" value="GGDEF_dom"/>
</dbReference>
<dbReference type="PANTHER" id="PTHR44757">
    <property type="entry name" value="DIGUANYLATE CYCLASE DGCP"/>
    <property type="match status" value="1"/>
</dbReference>
<dbReference type="EMBL" id="JAGIYY010000001">
    <property type="protein sequence ID" value="MBP0438297.1"/>
    <property type="molecule type" value="Genomic_DNA"/>
</dbReference>
<sequence>MSLKIVQRLLAVVICCFVVVTCYISIVIFDRQAALQKVSRYNAVWTVSQALAEFGRLQLTLASYALPESRTSFDEVQLRLDIMFSRLDIFEEGHAAEFGAGRSLRQFVRNEPKNEQVIAQLRQALEAADARIMAEGAGFDVAATLRTLQPMNAEMVAMASRAANYGAARAAGDKAELGRLHMLFTGLAWSLIICGIVLIVLLVRQNKLLKEAHTKLSQTTAQLQESNGVVGMQNQRFDAALNNMSQALCTCDHRGQLVVFNKRFEALLGPDSRLQPGTNLSEALAVGRRTSEPSALQELYEEQMRLIQRHEKGSFTKDLRDGRSFSVAHEPLSDGGWLATYEDVSVRRQAEAHMLHMAHHDALTDLPNRVLLRKQLRARCLRSGRSSEIVAILLLDLDGFKEVNDTLGHHFGDELLKCVADRLRAIPEVGSVARLGGDEFAILMPPSCSAEDTVAIAKRVLSVLSEPYMVDGHEIVLSGSIGIAHQRQASCNPQELLKHADLAMYQAKADGRGRVCLFAPEMEARLHERKALEADLREALPRGEMELHYQPLLDAQTLEIAGFEALLRWKRQGREYVSPAEFIPFAEEIGLIEQLGEWVLEQACFQASKWPNHLFVAVNLSPVQFRQGNVVLKVLKALTRSGLLPQRLELEITESVLLEASDLNLAALNQLKEMGVRIALDDFGTGYSSLSYLSRFTFDKIKIDQTFIRDLPAGGHAAAVVEMIVDLGGRFGIKTTAEGVETDEQLHLLQQLGCSQVQGFLFARARLPGDLQFTYPRQKELLAPALG</sequence>
<comment type="caution">
    <text evidence="4">The sequence shown here is derived from an EMBL/GenBank/DDBJ whole genome shotgun (WGS) entry which is preliminary data.</text>
</comment>
<dbReference type="SUPFAM" id="SSF55073">
    <property type="entry name" value="Nucleotide cyclase"/>
    <property type="match status" value="1"/>
</dbReference>
<protein>
    <submittedName>
        <fullName evidence="4">EAL domain-containing protein</fullName>
    </submittedName>
</protein>
<dbReference type="Gene3D" id="3.30.450.20">
    <property type="entry name" value="PAS domain"/>
    <property type="match status" value="1"/>
</dbReference>